<evidence type="ECO:0008006" key="9">
    <source>
        <dbReference type="Google" id="ProtNLM"/>
    </source>
</evidence>
<dbReference type="InterPro" id="IPR049942">
    <property type="entry name" value="DML1/Misato"/>
</dbReference>
<dbReference type="EMBL" id="JBJQND010000009">
    <property type="protein sequence ID" value="KAL3866642.1"/>
    <property type="molecule type" value="Genomic_DNA"/>
</dbReference>
<dbReference type="CDD" id="cd06060">
    <property type="entry name" value="misato"/>
    <property type="match status" value="1"/>
</dbReference>
<dbReference type="Pfam" id="PF10644">
    <property type="entry name" value="Misat_Tub_SegII"/>
    <property type="match status" value="1"/>
</dbReference>
<accession>A0ABD3VYF2</accession>
<name>A0ABD3VYF2_SINWO</name>
<protein>
    <recommendedName>
        <fullName evidence="9">Protein misato homolog 1</fullName>
    </recommendedName>
</protein>
<keyword evidence="3" id="KW-0496">Mitochondrion</keyword>
<comment type="caution">
    <text evidence="7">The sequence shown here is derived from an EMBL/GenBank/DDBJ whole genome shotgun (WGS) entry which is preliminary data.</text>
</comment>
<evidence type="ECO:0000259" key="6">
    <source>
        <dbReference type="Pfam" id="PF14881"/>
    </source>
</evidence>
<evidence type="ECO:0000256" key="4">
    <source>
        <dbReference type="SAM" id="MobiDB-lite"/>
    </source>
</evidence>
<organism evidence="7 8">
    <name type="scientific">Sinanodonta woodiana</name>
    <name type="common">Chinese pond mussel</name>
    <name type="synonym">Anodonta woodiana</name>
    <dbReference type="NCBI Taxonomy" id="1069815"/>
    <lineage>
        <taxon>Eukaryota</taxon>
        <taxon>Metazoa</taxon>
        <taxon>Spiralia</taxon>
        <taxon>Lophotrochozoa</taxon>
        <taxon>Mollusca</taxon>
        <taxon>Bivalvia</taxon>
        <taxon>Autobranchia</taxon>
        <taxon>Heteroconchia</taxon>
        <taxon>Palaeoheterodonta</taxon>
        <taxon>Unionida</taxon>
        <taxon>Unionoidea</taxon>
        <taxon>Unionidae</taxon>
        <taxon>Unioninae</taxon>
        <taxon>Sinanodonta</taxon>
    </lineage>
</organism>
<dbReference type="GO" id="GO:0005739">
    <property type="term" value="C:mitochondrion"/>
    <property type="evidence" value="ECO:0007669"/>
    <property type="project" value="UniProtKB-SubCell"/>
</dbReference>
<dbReference type="SUPFAM" id="SSF52490">
    <property type="entry name" value="Tubulin nucleotide-binding domain-like"/>
    <property type="match status" value="1"/>
</dbReference>
<dbReference type="PANTHER" id="PTHR13391">
    <property type="entry name" value="MITOCHONDRIAL DISTRIBUTION REGULATOR MISATO"/>
    <property type="match status" value="1"/>
</dbReference>
<feature type="region of interest" description="Disordered" evidence="4">
    <location>
        <begin position="111"/>
        <end position="161"/>
    </location>
</feature>
<feature type="compositionally biased region" description="Basic and acidic residues" evidence="4">
    <location>
        <begin position="141"/>
        <end position="161"/>
    </location>
</feature>
<evidence type="ECO:0000259" key="5">
    <source>
        <dbReference type="Pfam" id="PF10644"/>
    </source>
</evidence>
<comment type="similarity">
    <text evidence="2">Belongs to the misato family.</text>
</comment>
<feature type="compositionally biased region" description="Basic and acidic residues" evidence="4">
    <location>
        <begin position="111"/>
        <end position="129"/>
    </location>
</feature>
<reference evidence="7 8" key="1">
    <citation type="submission" date="2024-11" db="EMBL/GenBank/DDBJ databases">
        <title>Chromosome-level genome assembly of the freshwater bivalve Anodonta woodiana.</title>
        <authorList>
            <person name="Chen X."/>
        </authorList>
    </citation>
    <scope>NUCLEOTIDE SEQUENCE [LARGE SCALE GENOMIC DNA]</scope>
    <source>
        <strain evidence="7">MN2024</strain>
        <tissue evidence="7">Gills</tissue>
    </source>
</reference>
<evidence type="ECO:0000256" key="1">
    <source>
        <dbReference type="ARBA" id="ARBA00004173"/>
    </source>
</evidence>
<comment type="subcellular location">
    <subcellularLocation>
        <location evidence="1">Mitochondrion</location>
    </subcellularLocation>
</comment>
<dbReference type="Gene3D" id="3.40.50.1440">
    <property type="entry name" value="Tubulin/FtsZ, GTPase domain"/>
    <property type="match status" value="2"/>
</dbReference>
<dbReference type="AlphaFoldDB" id="A0ABD3VYF2"/>
<dbReference type="InterPro" id="IPR036525">
    <property type="entry name" value="Tubulin/FtsZ_GTPase_sf"/>
</dbReference>
<dbReference type="InterPro" id="IPR019605">
    <property type="entry name" value="Misato_II_tubulin-like"/>
</dbReference>
<dbReference type="PANTHER" id="PTHR13391:SF0">
    <property type="entry name" value="PROTEIN MISATO HOMOLOG 1"/>
    <property type="match status" value="1"/>
</dbReference>
<feature type="domain" description="DML1/Misato tubulin" evidence="6">
    <location>
        <begin position="174"/>
        <end position="356"/>
    </location>
</feature>
<feature type="domain" description="Misato Segment II tubulin-like" evidence="5">
    <location>
        <begin position="4"/>
        <end position="119"/>
    </location>
</feature>
<dbReference type="Proteomes" id="UP001634394">
    <property type="component" value="Unassembled WGS sequence"/>
</dbReference>
<evidence type="ECO:0000313" key="7">
    <source>
        <dbReference type="EMBL" id="KAL3866642.1"/>
    </source>
</evidence>
<keyword evidence="8" id="KW-1185">Reference proteome</keyword>
<gene>
    <name evidence="7" type="ORF">ACJMK2_043926</name>
</gene>
<evidence type="ECO:0000313" key="8">
    <source>
        <dbReference type="Proteomes" id="UP001634394"/>
    </source>
</evidence>
<sequence>MTTREIITLQVGHYSNFIGAHWWNAQESSFVYNPEDLSFPKEVNHDIFFREGENPKGEVTYTPRLVLFDLKGSLNSLKQKGTLYEIPQEEEEDIKWSGDITMHKEAAPSKNKFLKELERSEGYQEKDTPTDSIETDEESSEKENLQEEVAKRKQAGDSQKVPDDSLLDFDTMFNVWSDFLRIHFHPRTIQIIEEFQHGNEHLPFDVFGCGQEVVSGDTFINDWEDRLHFFTEECDNLQGFQVILDTHDAFGGSGTMLLQYLEDEFSFKSRLTIGVTPTVLLDDTALSRAHRVLNSALAYQKCSSLSSLFVPASLATTLWRVMGPPIQLPYLQYKPIHYHTSAILAACIDTMTYPYRQVMAPLHMCDITNNFNSLGRKMASLYTSLPFPLSAEDSFVDSLMTDTFPWLPVTPHLKNQACPSMQSVVVRGISQDRVIRPNQLSQLPAALWNCTSVEDVLQVYLHEKCPGAQNAGHVMKNPFNTGMPYPKIFQKYIGKDGLLQGMERLPTVDVGSVPVMTSLQSSPEIEGLLEELYKAAKSLDIKKHHRYIDAGLDEDEYLETLNSLMSLSRNYSSNGND</sequence>
<proteinExistence type="inferred from homology"/>
<dbReference type="InterPro" id="IPR029209">
    <property type="entry name" value="DML1/Misato_tubulin"/>
</dbReference>
<evidence type="ECO:0000256" key="2">
    <source>
        <dbReference type="ARBA" id="ARBA00008507"/>
    </source>
</evidence>
<evidence type="ECO:0000256" key="3">
    <source>
        <dbReference type="ARBA" id="ARBA00023128"/>
    </source>
</evidence>
<dbReference type="Pfam" id="PF14881">
    <property type="entry name" value="Tubulin_3"/>
    <property type="match status" value="1"/>
</dbReference>